<reference evidence="2 3" key="2">
    <citation type="journal article" date="2009" name="PLoS ONE">
        <title>An integrated genetic and cytogenetic map of the cucumber genome.</title>
        <authorList>
            <person name="Ren Y."/>
            <person name="Zhang Z."/>
            <person name="Liu J."/>
            <person name="Staub J.E."/>
            <person name="Han Y."/>
            <person name="Cheng Z."/>
            <person name="Li X."/>
            <person name="Lu J."/>
            <person name="Miao H."/>
            <person name="Kang H."/>
            <person name="Xie B."/>
            <person name="Gu X."/>
            <person name="Wang X."/>
            <person name="Du Y."/>
            <person name="Jin W."/>
            <person name="Huang S."/>
        </authorList>
    </citation>
    <scope>NUCLEOTIDE SEQUENCE [LARGE SCALE GENOMIC DNA]</scope>
    <source>
        <strain evidence="3">cv. 9930</strain>
    </source>
</reference>
<dbReference type="AlphaFoldDB" id="A0A0A0KPD5"/>
<reference evidence="2 3" key="3">
    <citation type="journal article" date="2010" name="BMC Genomics">
        <title>Transcriptome sequencing and comparative analysis of cucumber flowers with different sex types.</title>
        <authorList>
            <person name="Guo S."/>
            <person name="Zheng Y."/>
            <person name="Joung J.G."/>
            <person name="Liu S."/>
            <person name="Zhang Z."/>
            <person name="Crasta O.R."/>
            <person name="Sobral B.W."/>
            <person name="Xu Y."/>
            <person name="Huang S."/>
            <person name="Fei Z."/>
        </authorList>
    </citation>
    <scope>NUCLEOTIDE SEQUENCE [LARGE SCALE GENOMIC DNA]</scope>
    <source>
        <strain evidence="3">cv. 9930</strain>
    </source>
</reference>
<evidence type="ECO:0000256" key="1">
    <source>
        <dbReference type="SAM" id="MobiDB-lite"/>
    </source>
</evidence>
<feature type="region of interest" description="Disordered" evidence="1">
    <location>
        <begin position="24"/>
        <end position="81"/>
    </location>
</feature>
<protein>
    <submittedName>
        <fullName evidence="2">Uncharacterized protein</fullName>
    </submittedName>
</protein>
<organism evidence="2 3">
    <name type="scientific">Cucumis sativus</name>
    <name type="common">Cucumber</name>
    <dbReference type="NCBI Taxonomy" id="3659"/>
    <lineage>
        <taxon>Eukaryota</taxon>
        <taxon>Viridiplantae</taxon>
        <taxon>Streptophyta</taxon>
        <taxon>Embryophyta</taxon>
        <taxon>Tracheophyta</taxon>
        <taxon>Spermatophyta</taxon>
        <taxon>Magnoliopsida</taxon>
        <taxon>eudicotyledons</taxon>
        <taxon>Gunneridae</taxon>
        <taxon>Pentapetalae</taxon>
        <taxon>rosids</taxon>
        <taxon>fabids</taxon>
        <taxon>Cucurbitales</taxon>
        <taxon>Cucurbitaceae</taxon>
        <taxon>Benincaseae</taxon>
        <taxon>Cucumis</taxon>
    </lineage>
</organism>
<feature type="compositionally biased region" description="Pro residues" evidence="1">
    <location>
        <begin position="113"/>
        <end position="123"/>
    </location>
</feature>
<feature type="compositionally biased region" description="Basic and acidic residues" evidence="1">
    <location>
        <begin position="24"/>
        <end position="40"/>
    </location>
</feature>
<feature type="region of interest" description="Disordered" evidence="1">
    <location>
        <begin position="113"/>
        <end position="132"/>
    </location>
</feature>
<reference evidence="2 3" key="4">
    <citation type="journal article" date="2011" name="BMC Genomics">
        <title>RNA-Seq improves annotation of protein-coding genes in the cucumber genome.</title>
        <authorList>
            <person name="Li Z."/>
            <person name="Zhang Z."/>
            <person name="Yan P."/>
            <person name="Huang S."/>
            <person name="Fei Z."/>
            <person name="Lin K."/>
        </authorList>
    </citation>
    <scope>NUCLEOTIDE SEQUENCE [LARGE SCALE GENOMIC DNA]</scope>
    <source>
        <strain evidence="3">cv. 9930</strain>
    </source>
</reference>
<evidence type="ECO:0000313" key="2">
    <source>
        <dbReference type="EMBL" id="KGN49536.1"/>
    </source>
</evidence>
<sequence length="132" mass="15370">MKWRVTMNREERNLGVRVSGRIDKTRKKEKEMRKKEEMREKGKRKKYENLVRKRRVGGSRRRRSGRWGFGGEEGKEIKPENHGGIHRDWALHQSPCSLLLPSFIARYSLLLTSPPPPPPPPPSFITSTANII</sequence>
<accession>A0A0A0KPD5</accession>
<evidence type="ECO:0000313" key="3">
    <source>
        <dbReference type="Proteomes" id="UP000029981"/>
    </source>
</evidence>
<gene>
    <name evidence="2" type="ORF">Csa_6G538650</name>
</gene>
<feature type="compositionally biased region" description="Basic and acidic residues" evidence="1">
    <location>
        <begin position="72"/>
        <end position="81"/>
    </location>
</feature>
<dbReference type="Proteomes" id="UP000029981">
    <property type="component" value="Chromosome 6"/>
</dbReference>
<proteinExistence type="predicted"/>
<feature type="compositionally biased region" description="Basic residues" evidence="1">
    <location>
        <begin position="41"/>
        <end position="65"/>
    </location>
</feature>
<keyword evidence="3" id="KW-1185">Reference proteome</keyword>
<name>A0A0A0KPD5_CUCSA</name>
<dbReference type="EMBL" id="CM002927">
    <property type="protein sequence ID" value="KGN49536.1"/>
    <property type="molecule type" value="Genomic_DNA"/>
</dbReference>
<dbReference type="Gramene" id="KGN49536">
    <property type="protein sequence ID" value="KGN49536"/>
    <property type="gene ID" value="Csa_6G538650"/>
</dbReference>
<reference evidence="2 3" key="1">
    <citation type="journal article" date="2009" name="Nat. Genet.">
        <title>The genome of the cucumber, Cucumis sativus L.</title>
        <authorList>
            <person name="Huang S."/>
            <person name="Li R."/>
            <person name="Zhang Z."/>
            <person name="Li L."/>
            <person name="Gu X."/>
            <person name="Fan W."/>
            <person name="Lucas W.J."/>
            <person name="Wang X."/>
            <person name="Xie B."/>
            <person name="Ni P."/>
            <person name="Ren Y."/>
            <person name="Zhu H."/>
            <person name="Li J."/>
            <person name="Lin K."/>
            <person name="Jin W."/>
            <person name="Fei Z."/>
            <person name="Li G."/>
            <person name="Staub J."/>
            <person name="Kilian A."/>
            <person name="van der Vossen E.A."/>
            <person name="Wu Y."/>
            <person name="Guo J."/>
            <person name="He J."/>
            <person name="Jia Z."/>
            <person name="Ren Y."/>
            <person name="Tian G."/>
            <person name="Lu Y."/>
            <person name="Ruan J."/>
            <person name="Qian W."/>
            <person name="Wang M."/>
            <person name="Huang Q."/>
            <person name="Li B."/>
            <person name="Xuan Z."/>
            <person name="Cao J."/>
            <person name="Asan"/>
            <person name="Wu Z."/>
            <person name="Zhang J."/>
            <person name="Cai Q."/>
            <person name="Bai Y."/>
            <person name="Zhao B."/>
            <person name="Han Y."/>
            <person name="Li Y."/>
            <person name="Li X."/>
            <person name="Wang S."/>
            <person name="Shi Q."/>
            <person name="Liu S."/>
            <person name="Cho W.K."/>
            <person name="Kim J.Y."/>
            <person name="Xu Y."/>
            <person name="Heller-Uszynska K."/>
            <person name="Miao H."/>
            <person name="Cheng Z."/>
            <person name="Zhang S."/>
            <person name="Wu J."/>
            <person name="Yang Y."/>
            <person name="Kang H."/>
            <person name="Li M."/>
            <person name="Liang H."/>
            <person name="Ren X."/>
            <person name="Shi Z."/>
            <person name="Wen M."/>
            <person name="Jian M."/>
            <person name="Yang H."/>
            <person name="Zhang G."/>
            <person name="Yang Z."/>
            <person name="Chen R."/>
            <person name="Liu S."/>
            <person name="Li J."/>
            <person name="Ma L."/>
            <person name="Liu H."/>
            <person name="Zhou Y."/>
            <person name="Zhao J."/>
            <person name="Fang X."/>
            <person name="Li G."/>
            <person name="Fang L."/>
            <person name="Li Y."/>
            <person name="Liu D."/>
            <person name="Zheng H."/>
            <person name="Zhang Y."/>
            <person name="Qin N."/>
            <person name="Li Z."/>
            <person name="Yang G."/>
            <person name="Yang S."/>
            <person name="Bolund L."/>
            <person name="Kristiansen K."/>
            <person name="Zheng H."/>
            <person name="Li S."/>
            <person name="Zhang X."/>
            <person name="Yang H."/>
            <person name="Wang J."/>
            <person name="Sun R."/>
            <person name="Zhang B."/>
            <person name="Jiang S."/>
            <person name="Wang J."/>
            <person name="Du Y."/>
            <person name="Li S."/>
        </authorList>
    </citation>
    <scope>NUCLEOTIDE SEQUENCE [LARGE SCALE GENOMIC DNA]</scope>
    <source>
        <strain evidence="3">cv. 9930</strain>
    </source>
</reference>